<dbReference type="Proteomes" id="UP000738349">
    <property type="component" value="Unassembled WGS sequence"/>
</dbReference>
<reference evidence="2" key="1">
    <citation type="journal article" date="2021" name="Nat. Commun.">
        <title>Genetic determinants of endophytism in the Arabidopsis root mycobiome.</title>
        <authorList>
            <person name="Mesny F."/>
            <person name="Miyauchi S."/>
            <person name="Thiergart T."/>
            <person name="Pickel B."/>
            <person name="Atanasova L."/>
            <person name="Karlsson M."/>
            <person name="Huettel B."/>
            <person name="Barry K.W."/>
            <person name="Haridas S."/>
            <person name="Chen C."/>
            <person name="Bauer D."/>
            <person name="Andreopoulos W."/>
            <person name="Pangilinan J."/>
            <person name="LaButti K."/>
            <person name="Riley R."/>
            <person name="Lipzen A."/>
            <person name="Clum A."/>
            <person name="Drula E."/>
            <person name="Henrissat B."/>
            <person name="Kohler A."/>
            <person name="Grigoriev I.V."/>
            <person name="Martin F.M."/>
            <person name="Hacquard S."/>
        </authorList>
    </citation>
    <scope>NUCLEOTIDE SEQUENCE</scope>
    <source>
        <strain evidence="2">MPI-CAGE-AT-0147</strain>
    </source>
</reference>
<dbReference type="Pfam" id="PF03417">
    <property type="entry name" value="AAT"/>
    <property type="match status" value="1"/>
</dbReference>
<dbReference type="EMBL" id="JAGMUV010000018">
    <property type="protein sequence ID" value="KAH7129020.1"/>
    <property type="molecule type" value="Genomic_DNA"/>
</dbReference>
<dbReference type="PANTHER" id="PTHR34180">
    <property type="entry name" value="PEPTIDASE C45"/>
    <property type="match status" value="1"/>
</dbReference>
<dbReference type="InterPro" id="IPR005079">
    <property type="entry name" value="Peptidase_C45_hydrolase"/>
</dbReference>
<dbReference type="Gene3D" id="1.10.10.2120">
    <property type="match status" value="1"/>
</dbReference>
<comment type="caution">
    <text evidence="2">The sequence shown here is derived from an EMBL/GenBank/DDBJ whole genome shotgun (WGS) entry which is preliminary data.</text>
</comment>
<dbReference type="OrthoDB" id="189997at2759"/>
<dbReference type="Gene3D" id="3.60.60.10">
    <property type="entry name" value="Penicillin V Acylase, Chain A"/>
    <property type="match status" value="1"/>
</dbReference>
<evidence type="ECO:0000313" key="3">
    <source>
        <dbReference type="Proteomes" id="UP000738349"/>
    </source>
</evidence>
<accession>A0A9P9IRZ8</accession>
<dbReference type="PANTHER" id="PTHR34180:SF1">
    <property type="entry name" value="BETA-ALANYL-DOPAMINE_CARCININE HYDROLASE"/>
    <property type="match status" value="1"/>
</dbReference>
<sequence length="355" mass="38689">MLEIWCTGAPYEIGHQHGTQAKDKVIGSLSFYKDLFQSTCDMNWADVSQQAATYVESLQKLCPRYVEEIQGLADGAGVQFLDILALNVRTEIMFGLFTDNPSLDIKSDGCTSLACPDPRGTMLLAQNWDWQVRQAANLFVCHISQPGTAIPDIAMVTEGGVIGKIGLNSSGVGVCLNAIRARGLDSSKLPVHLALRMALESKSRAAAIERINAAGIAGSAHILLSDEFGATGLECTSIGIKEIQMDDDGSIVHANHLMLDHPDVDEPVWLSDSLHRVTRIDKLLKEKSFSSPITTSSLFELFKDEDGFPEAINRCQVDTSDVETLFNIIMDLGAKKAVVSVGRPTEYTQRIELSF</sequence>
<dbReference type="InterPro" id="IPR047801">
    <property type="entry name" value="Peptidase_C45"/>
</dbReference>
<feature type="domain" description="Peptidase C45 hydrolase" evidence="1">
    <location>
        <begin position="121"/>
        <end position="345"/>
    </location>
</feature>
<protein>
    <submittedName>
        <fullName evidence="2">Acyl-coenzyme A:6-aminopenicillanic acid acyl-transferase-domain-containing protein</fullName>
    </submittedName>
</protein>
<dbReference type="InterPro" id="IPR047794">
    <property type="entry name" value="C45_proenzyme-like"/>
</dbReference>
<evidence type="ECO:0000259" key="1">
    <source>
        <dbReference type="Pfam" id="PF03417"/>
    </source>
</evidence>
<organism evidence="2 3">
    <name type="scientific">Dactylonectria macrodidyma</name>
    <dbReference type="NCBI Taxonomy" id="307937"/>
    <lineage>
        <taxon>Eukaryota</taxon>
        <taxon>Fungi</taxon>
        <taxon>Dikarya</taxon>
        <taxon>Ascomycota</taxon>
        <taxon>Pezizomycotina</taxon>
        <taxon>Sordariomycetes</taxon>
        <taxon>Hypocreomycetidae</taxon>
        <taxon>Hypocreales</taxon>
        <taxon>Nectriaceae</taxon>
        <taxon>Dactylonectria</taxon>
    </lineage>
</organism>
<name>A0A9P9IRZ8_9HYPO</name>
<dbReference type="AlphaFoldDB" id="A0A9P9IRZ8"/>
<proteinExistence type="predicted"/>
<gene>
    <name evidence="2" type="ORF">EDB81DRAFT_860019</name>
</gene>
<evidence type="ECO:0000313" key="2">
    <source>
        <dbReference type="EMBL" id="KAH7129020.1"/>
    </source>
</evidence>
<keyword evidence="3" id="KW-1185">Reference proteome</keyword>
<dbReference type="NCBIfam" id="NF040521">
    <property type="entry name" value="C45_proenzyme"/>
    <property type="match status" value="1"/>
</dbReference>